<reference evidence="2 3" key="1">
    <citation type="submission" date="2023-12" db="EMBL/GenBank/DDBJ databases">
        <title>Description of an unclassified Opitutus bacterium of Verrucomicrobiota.</title>
        <authorList>
            <person name="Zhang D.-F."/>
        </authorList>
    </citation>
    <scope>NUCLEOTIDE SEQUENCE [LARGE SCALE GENOMIC DNA]</scope>
    <source>
        <strain evidence="2 3">WL0086</strain>
    </source>
</reference>
<protein>
    <submittedName>
        <fullName evidence="2">DUF3482 domain-containing protein</fullName>
    </submittedName>
</protein>
<dbReference type="InterPro" id="IPR027417">
    <property type="entry name" value="P-loop_NTPase"/>
</dbReference>
<accession>A0ABZ1C9F6</accession>
<dbReference type="Pfam" id="PF01926">
    <property type="entry name" value="MMR_HSR1"/>
    <property type="match status" value="1"/>
</dbReference>
<dbReference type="RefSeq" id="WP_221032447.1">
    <property type="nucleotide sequence ID" value="NZ_CP139781.1"/>
</dbReference>
<keyword evidence="3" id="KW-1185">Reference proteome</keyword>
<dbReference type="Pfam" id="PF11981">
    <property type="entry name" value="DUF3482"/>
    <property type="match status" value="1"/>
</dbReference>
<evidence type="ECO:0000313" key="2">
    <source>
        <dbReference type="EMBL" id="WRQ88331.1"/>
    </source>
</evidence>
<dbReference type="EMBL" id="CP139781">
    <property type="protein sequence ID" value="WRQ88331.1"/>
    <property type="molecule type" value="Genomic_DNA"/>
</dbReference>
<proteinExistence type="predicted"/>
<evidence type="ECO:0000259" key="1">
    <source>
        <dbReference type="Pfam" id="PF01926"/>
    </source>
</evidence>
<organism evidence="2 3">
    <name type="scientific">Actomonas aquatica</name>
    <dbReference type="NCBI Taxonomy" id="2866162"/>
    <lineage>
        <taxon>Bacteria</taxon>
        <taxon>Pseudomonadati</taxon>
        <taxon>Verrucomicrobiota</taxon>
        <taxon>Opitutia</taxon>
        <taxon>Opitutales</taxon>
        <taxon>Opitutaceae</taxon>
        <taxon>Actomonas</taxon>
    </lineage>
</organism>
<name>A0ABZ1C9F6_9BACT</name>
<dbReference type="SUPFAM" id="SSF52540">
    <property type="entry name" value="P-loop containing nucleoside triphosphate hydrolases"/>
    <property type="match status" value="1"/>
</dbReference>
<evidence type="ECO:0000313" key="3">
    <source>
        <dbReference type="Proteomes" id="UP000738431"/>
    </source>
</evidence>
<dbReference type="Gene3D" id="3.40.50.300">
    <property type="entry name" value="P-loop containing nucleotide triphosphate hydrolases"/>
    <property type="match status" value="1"/>
</dbReference>
<sequence>MKPPVFALVGHPNKGKSSLAATLARDDSVRIGPEPGTTTFAREYPLRVANQVLYVLVDTPGFQRARAALAWMREHETHAADRPAVVARFVREKSDDPHFRDEWELLRPVVDGAGIIYVVDGATPYGPEYEAEMEILRWTGKPSLAVINPIGEPRFVEPWRRALEQFFRIVRVVDVHQAPFAQQVELLQAFGQMSESWVPAINQAVAALSSHRQQQAEDAARVIAELLADALTHRETRALAKDADPAPYREGLEQAYRRHLRQLERRARREVEALYNFDELDREEVDMAPLETDLLSQESWLAFGLEKRDLVVAGAATGAVAGGVIDVALLGASFLTGALVGSAVGGAAVYFASDKLADLKVLHQPMGGTRAVYGPTRNVQFPFVLLSRALHHHRLVAARTHAQRGKLSLENEAPGFPDDDTRRWAKLFQRLRKTEAGTGARASAVVDLTDAIAALTRTAG</sequence>
<dbReference type="InterPro" id="IPR006073">
    <property type="entry name" value="GTP-bd"/>
</dbReference>
<feature type="domain" description="G" evidence="1">
    <location>
        <begin position="6"/>
        <end position="91"/>
    </location>
</feature>
<dbReference type="PANTHER" id="PTHR42714">
    <property type="entry name" value="TRNA MODIFICATION GTPASE GTPBP3"/>
    <property type="match status" value="1"/>
</dbReference>
<dbReference type="Proteomes" id="UP000738431">
    <property type="component" value="Chromosome"/>
</dbReference>
<gene>
    <name evidence="2" type="ORF">K1X11_002870</name>
</gene>
<dbReference type="PANTHER" id="PTHR42714:SF7">
    <property type="entry name" value="G DOMAIN-CONTAINING PROTEIN"/>
    <property type="match status" value="1"/>
</dbReference>
<dbReference type="InterPro" id="IPR021871">
    <property type="entry name" value="DUF3482"/>
</dbReference>